<dbReference type="InterPro" id="IPR050469">
    <property type="entry name" value="Diguanylate_Cyclase"/>
</dbReference>
<dbReference type="InterPro" id="IPR012827">
    <property type="entry name" value="Hemerythrin_metal-bd"/>
</dbReference>
<dbReference type="EC" id="2.7.7.65" evidence="2"/>
<dbReference type="CDD" id="cd12107">
    <property type="entry name" value="Hemerythrin"/>
    <property type="match status" value="1"/>
</dbReference>
<keyword evidence="6" id="KW-0175">Coiled coil</keyword>
<evidence type="ECO:0000256" key="3">
    <source>
        <dbReference type="ARBA" id="ARBA00022723"/>
    </source>
</evidence>
<gene>
    <name evidence="8" type="ORF">KDX31_20915</name>
</gene>
<dbReference type="NCBIfam" id="TIGR02481">
    <property type="entry name" value="hemeryth_dom"/>
    <property type="match status" value="1"/>
</dbReference>
<dbReference type="InterPro" id="IPR035938">
    <property type="entry name" value="Hemerythrin-like_sf"/>
</dbReference>
<dbReference type="PROSITE" id="PS50887">
    <property type="entry name" value="GGDEF"/>
    <property type="match status" value="1"/>
</dbReference>
<dbReference type="CDD" id="cd01949">
    <property type="entry name" value="GGDEF"/>
    <property type="match status" value="1"/>
</dbReference>
<protein>
    <recommendedName>
        <fullName evidence="2">diguanylate cyclase</fullName>
        <ecNumber evidence="2">2.7.7.65</ecNumber>
    </recommendedName>
</protein>
<keyword evidence="4" id="KW-0408">Iron</keyword>
<evidence type="ECO:0000256" key="2">
    <source>
        <dbReference type="ARBA" id="ARBA00012528"/>
    </source>
</evidence>
<dbReference type="SUPFAM" id="SSF47188">
    <property type="entry name" value="Hemerythrin-like"/>
    <property type="match status" value="1"/>
</dbReference>
<evidence type="ECO:0000256" key="4">
    <source>
        <dbReference type="ARBA" id="ARBA00023004"/>
    </source>
</evidence>
<sequence>MHNKSELDYFEVFPWNPGFEVGIPAIDEQHKQLVVLINRLVNTLIHKEPLEVSEAFSDLANYADFHFTAEEAIWKETFQDDDWVASHQQNHASFLPAIRAIQEKDADKPLHEIVENILRFLTRWLAFHIIDDDKRMALAVRALTSGDSLTQAKQRADQQMDGSANLLIDIVLNMYDGLASRTLNLMRERQARMAAEAELKQANQKLEQLSITDQLTGLFNRRHLETIFDSEQQRARQAQKSFNFLLLDIDYFKRLNDRYGHASGDFALRQVGQQLLALCQGSDQWAFRLGGEEFAIISITDSPEDGRSFAQSICESIALLAIENQDSDAADTLTLSIGVVGGVPSEGDNRDHLMRQADICLYHAKDQGRNRVICQTEPA</sequence>
<geneLocation type="plasmid" evidence="8 9">
    <name>unnamed</name>
</geneLocation>
<dbReference type="Gene3D" id="1.20.120.50">
    <property type="entry name" value="Hemerythrin-like"/>
    <property type="match status" value="1"/>
</dbReference>
<evidence type="ECO:0000256" key="6">
    <source>
        <dbReference type="SAM" id="Coils"/>
    </source>
</evidence>
<accession>A0ABY5H0N3</accession>
<dbReference type="Pfam" id="PF01814">
    <property type="entry name" value="Hemerythrin"/>
    <property type="match status" value="1"/>
</dbReference>
<evidence type="ECO:0000256" key="5">
    <source>
        <dbReference type="ARBA" id="ARBA00034247"/>
    </source>
</evidence>
<dbReference type="Pfam" id="PF00990">
    <property type="entry name" value="GGDEF"/>
    <property type="match status" value="1"/>
</dbReference>
<dbReference type="PANTHER" id="PTHR45138">
    <property type="entry name" value="REGULATORY COMPONENTS OF SENSORY TRANSDUCTION SYSTEM"/>
    <property type="match status" value="1"/>
</dbReference>
<dbReference type="InterPro" id="IPR012312">
    <property type="entry name" value="Hemerythrin-like"/>
</dbReference>
<dbReference type="SUPFAM" id="SSF55073">
    <property type="entry name" value="Nucleotide cyclase"/>
    <property type="match status" value="1"/>
</dbReference>
<dbReference type="InterPro" id="IPR043128">
    <property type="entry name" value="Rev_trsase/Diguanyl_cyclase"/>
</dbReference>
<keyword evidence="9" id="KW-1185">Reference proteome</keyword>
<keyword evidence="8" id="KW-0614">Plasmid</keyword>
<feature type="domain" description="GGDEF" evidence="7">
    <location>
        <begin position="240"/>
        <end position="377"/>
    </location>
</feature>
<comment type="similarity">
    <text evidence="1">Belongs to the hemerythrin family.</text>
</comment>
<dbReference type="Gene3D" id="3.30.70.270">
    <property type="match status" value="1"/>
</dbReference>
<dbReference type="InterPro" id="IPR000160">
    <property type="entry name" value="GGDEF_dom"/>
</dbReference>
<evidence type="ECO:0000313" key="9">
    <source>
        <dbReference type="Proteomes" id="UP001059950"/>
    </source>
</evidence>
<name>A0ABY5H0N3_9GAMM</name>
<feature type="coiled-coil region" evidence="6">
    <location>
        <begin position="185"/>
        <end position="212"/>
    </location>
</feature>
<dbReference type="PANTHER" id="PTHR45138:SF9">
    <property type="entry name" value="DIGUANYLATE CYCLASE DGCM-RELATED"/>
    <property type="match status" value="1"/>
</dbReference>
<dbReference type="NCBIfam" id="NF033749">
    <property type="entry name" value="bact_hemeryth"/>
    <property type="match status" value="1"/>
</dbReference>
<dbReference type="NCBIfam" id="TIGR00254">
    <property type="entry name" value="GGDEF"/>
    <property type="match status" value="1"/>
</dbReference>
<evidence type="ECO:0000313" key="8">
    <source>
        <dbReference type="EMBL" id="UTW05579.1"/>
    </source>
</evidence>
<organism evidence="8 9">
    <name type="scientific">Amphritea atlantica</name>
    <dbReference type="NCBI Taxonomy" id="355243"/>
    <lineage>
        <taxon>Bacteria</taxon>
        <taxon>Pseudomonadati</taxon>
        <taxon>Pseudomonadota</taxon>
        <taxon>Gammaproteobacteria</taxon>
        <taxon>Oceanospirillales</taxon>
        <taxon>Oceanospirillaceae</taxon>
        <taxon>Amphritea</taxon>
    </lineage>
</organism>
<dbReference type="EMBL" id="CP073345">
    <property type="protein sequence ID" value="UTW05579.1"/>
    <property type="molecule type" value="Genomic_DNA"/>
</dbReference>
<dbReference type="Proteomes" id="UP001059950">
    <property type="component" value="Plasmid unnamed"/>
</dbReference>
<keyword evidence="3" id="KW-0479">Metal-binding</keyword>
<comment type="catalytic activity">
    <reaction evidence="5">
        <text>2 GTP = 3',3'-c-di-GMP + 2 diphosphate</text>
        <dbReference type="Rhea" id="RHEA:24898"/>
        <dbReference type="ChEBI" id="CHEBI:33019"/>
        <dbReference type="ChEBI" id="CHEBI:37565"/>
        <dbReference type="ChEBI" id="CHEBI:58805"/>
        <dbReference type="EC" id="2.7.7.65"/>
    </reaction>
</comment>
<reference evidence="8" key="1">
    <citation type="submission" date="2021-04" db="EMBL/GenBank/DDBJ databases">
        <title>Oceanospirillales bacteria with DddD are important DMSP degraders in coastal seawater.</title>
        <authorList>
            <person name="Liu J."/>
        </authorList>
    </citation>
    <scope>NUCLEOTIDE SEQUENCE</scope>
    <source>
        <strain evidence="8">GY6</strain>
        <plasmid evidence="8">unnamed</plasmid>
    </source>
</reference>
<evidence type="ECO:0000259" key="7">
    <source>
        <dbReference type="PROSITE" id="PS50887"/>
    </source>
</evidence>
<evidence type="ECO:0000256" key="1">
    <source>
        <dbReference type="ARBA" id="ARBA00010587"/>
    </source>
</evidence>
<dbReference type="SMART" id="SM00267">
    <property type="entry name" value="GGDEF"/>
    <property type="match status" value="1"/>
</dbReference>
<dbReference type="InterPro" id="IPR029787">
    <property type="entry name" value="Nucleotide_cyclase"/>
</dbReference>
<proteinExistence type="inferred from homology"/>